<accession>N1PXK5</accession>
<keyword evidence="3" id="KW-1185">Reference proteome</keyword>
<name>N1PXK5_DOTSN</name>
<protein>
    <recommendedName>
        <fullName evidence="1">Gfo/Idh/MocA-like oxidoreductase N-terminal domain-containing protein</fullName>
    </recommendedName>
</protein>
<dbReference type="HOGENOM" id="CLU_105751_0_0_1"/>
<evidence type="ECO:0000313" key="2">
    <source>
        <dbReference type="EMBL" id="EME48142.1"/>
    </source>
</evidence>
<dbReference type="Gene3D" id="3.40.50.720">
    <property type="entry name" value="NAD(P)-binding Rossmann-like Domain"/>
    <property type="match status" value="1"/>
</dbReference>
<dbReference type="STRING" id="675120.N1PXK5"/>
<dbReference type="Proteomes" id="UP000016933">
    <property type="component" value="Unassembled WGS sequence"/>
</dbReference>
<gene>
    <name evidence="2" type="ORF">DOTSEDRAFT_21850</name>
</gene>
<feature type="domain" description="Gfo/Idh/MocA-like oxidoreductase N-terminal" evidence="1">
    <location>
        <begin position="9"/>
        <end position="123"/>
    </location>
</feature>
<dbReference type="Pfam" id="PF01408">
    <property type="entry name" value="GFO_IDH_MocA"/>
    <property type="match status" value="1"/>
</dbReference>
<sequence length="159" mass="17887">MNSPQAPLTVIIVGLGQMGRSYALSYRSNPDFTIFALVNRSEHKKLPTALRYFKHHPHSGEAHSEARPGIDLSHVDSHAEYAIAAMESGAQGFVKKPLVSSLEDSRRVIEVSERTGRKLIVGYVLRHHPSWQNFIRRARELEAPFVFRMNLNQQSRGAG</sequence>
<dbReference type="InterPro" id="IPR000683">
    <property type="entry name" value="Gfo/Idh/MocA-like_OxRdtase_N"/>
</dbReference>
<dbReference type="PANTHER" id="PTHR43377">
    <property type="entry name" value="BILIVERDIN REDUCTASE A"/>
    <property type="match status" value="1"/>
</dbReference>
<dbReference type="GO" id="GO:0000166">
    <property type="term" value="F:nucleotide binding"/>
    <property type="evidence" value="ECO:0007669"/>
    <property type="project" value="InterPro"/>
</dbReference>
<dbReference type="AlphaFoldDB" id="N1PXK5"/>
<dbReference type="InterPro" id="IPR051450">
    <property type="entry name" value="Gfo/Idh/MocA_Oxidoreductases"/>
</dbReference>
<dbReference type="InterPro" id="IPR036291">
    <property type="entry name" value="NAD(P)-bd_dom_sf"/>
</dbReference>
<proteinExistence type="predicted"/>
<dbReference type="OrthoDB" id="64915at2759"/>
<organism evidence="2 3">
    <name type="scientific">Dothistroma septosporum (strain NZE10 / CBS 128990)</name>
    <name type="common">Red band needle blight fungus</name>
    <name type="synonym">Mycosphaerella pini</name>
    <dbReference type="NCBI Taxonomy" id="675120"/>
    <lineage>
        <taxon>Eukaryota</taxon>
        <taxon>Fungi</taxon>
        <taxon>Dikarya</taxon>
        <taxon>Ascomycota</taxon>
        <taxon>Pezizomycotina</taxon>
        <taxon>Dothideomycetes</taxon>
        <taxon>Dothideomycetidae</taxon>
        <taxon>Mycosphaerellales</taxon>
        <taxon>Mycosphaerellaceae</taxon>
        <taxon>Dothistroma</taxon>
    </lineage>
</organism>
<evidence type="ECO:0000259" key="1">
    <source>
        <dbReference type="Pfam" id="PF01408"/>
    </source>
</evidence>
<reference evidence="2 3" key="2">
    <citation type="journal article" date="2012" name="PLoS Pathog.">
        <title>Diverse lifestyles and strategies of plant pathogenesis encoded in the genomes of eighteen Dothideomycetes fungi.</title>
        <authorList>
            <person name="Ohm R.A."/>
            <person name="Feau N."/>
            <person name="Henrissat B."/>
            <person name="Schoch C.L."/>
            <person name="Horwitz B.A."/>
            <person name="Barry K.W."/>
            <person name="Condon B.J."/>
            <person name="Copeland A.C."/>
            <person name="Dhillon B."/>
            <person name="Glaser F."/>
            <person name="Hesse C.N."/>
            <person name="Kosti I."/>
            <person name="LaButti K."/>
            <person name="Lindquist E.A."/>
            <person name="Lucas S."/>
            <person name="Salamov A.A."/>
            <person name="Bradshaw R.E."/>
            <person name="Ciuffetti L."/>
            <person name="Hamelin R.C."/>
            <person name="Kema G.H.J."/>
            <person name="Lawrence C."/>
            <person name="Scott J.A."/>
            <person name="Spatafora J.W."/>
            <person name="Turgeon B.G."/>
            <person name="de Wit P.J.G.M."/>
            <person name="Zhong S."/>
            <person name="Goodwin S.B."/>
            <person name="Grigoriev I.V."/>
        </authorList>
    </citation>
    <scope>NUCLEOTIDE SEQUENCE [LARGE SCALE GENOMIC DNA]</scope>
    <source>
        <strain evidence="3">NZE10 / CBS 128990</strain>
    </source>
</reference>
<dbReference type="PANTHER" id="PTHR43377:SF1">
    <property type="entry name" value="BILIVERDIN REDUCTASE A"/>
    <property type="match status" value="1"/>
</dbReference>
<dbReference type="EMBL" id="KB446536">
    <property type="protein sequence ID" value="EME48142.1"/>
    <property type="molecule type" value="Genomic_DNA"/>
</dbReference>
<dbReference type="SUPFAM" id="SSF51735">
    <property type="entry name" value="NAD(P)-binding Rossmann-fold domains"/>
    <property type="match status" value="1"/>
</dbReference>
<evidence type="ECO:0000313" key="3">
    <source>
        <dbReference type="Proteomes" id="UP000016933"/>
    </source>
</evidence>
<reference evidence="3" key="1">
    <citation type="journal article" date="2012" name="PLoS Genet.">
        <title>The genomes of the fungal plant pathogens Cladosporium fulvum and Dothistroma septosporum reveal adaptation to different hosts and lifestyles but also signatures of common ancestry.</title>
        <authorList>
            <person name="de Wit P.J.G.M."/>
            <person name="van der Burgt A."/>
            <person name="Oekmen B."/>
            <person name="Stergiopoulos I."/>
            <person name="Abd-Elsalam K.A."/>
            <person name="Aerts A.L."/>
            <person name="Bahkali A.H."/>
            <person name="Beenen H.G."/>
            <person name="Chettri P."/>
            <person name="Cox M.P."/>
            <person name="Datema E."/>
            <person name="de Vries R.P."/>
            <person name="Dhillon B."/>
            <person name="Ganley A.R."/>
            <person name="Griffiths S.A."/>
            <person name="Guo Y."/>
            <person name="Hamelin R.C."/>
            <person name="Henrissat B."/>
            <person name="Kabir M.S."/>
            <person name="Jashni M.K."/>
            <person name="Kema G."/>
            <person name="Klaubauf S."/>
            <person name="Lapidus A."/>
            <person name="Levasseur A."/>
            <person name="Lindquist E."/>
            <person name="Mehrabi R."/>
            <person name="Ohm R.A."/>
            <person name="Owen T.J."/>
            <person name="Salamov A."/>
            <person name="Schwelm A."/>
            <person name="Schijlen E."/>
            <person name="Sun H."/>
            <person name="van den Burg H.A."/>
            <person name="van Ham R.C.H.J."/>
            <person name="Zhang S."/>
            <person name="Goodwin S.B."/>
            <person name="Grigoriev I.V."/>
            <person name="Collemare J."/>
            <person name="Bradshaw R.E."/>
        </authorList>
    </citation>
    <scope>NUCLEOTIDE SEQUENCE [LARGE SCALE GENOMIC DNA]</scope>
    <source>
        <strain evidence="3">NZE10 / CBS 128990</strain>
    </source>
</reference>